<organism evidence="3">
    <name type="scientific">Schistosoma curassoni</name>
    <dbReference type="NCBI Taxonomy" id="6186"/>
    <lineage>
        <taxon>Eukaryota</taxon>
        <taxon>Metazoa</taxon>
        <taxon>Spiralia</taxon>
        <taxon>Lophotrochozoa</taxon>
        <taxon>Platyhelminthes</taxon>
        <taxon>Trematoda</taxon>
        <taxon>Digenea</taxon>
        <taxon>Strigeidida</taxon>
        <taxon>Schistosomatoidea</taxon>
        <taxon>Schistosomatidae</taxon>
        <taxon>Schistosoma</taxon>
    </lineage>
</organism>
<protein>
    <submittedName>
        <fullName evidence="1 3">Uncharacterized protein</fullName>
    </submittedName>
</protein>
<reference evidence="1 2" key="2">
    <citation type="submission" date="2018-11" db="EMBL/GenBank/DDBJ databases">
        <authorList>
            <consortium name="Pathogen Informatics"/>
        </authorList>
    </citation>
    <scope>NUCLEOTIDE SEQUENCE [LARGE SCALE GENOMIC DNA]</scope>
    <source>
        <strain evidence="1">Dakar</strain>
        <strain evidence="2">Dakar, Senegal</strain>
    </source>
</reference>
<dbReference type="AlphaFoldDB" id="A0A183JCZ8"/>
<evidence type="ECO:0000313" key="2">
    <source>
        <dbReference type="Proteomes" id="UP000279833"/>
    </source>
</evidence>
<sequence length="91" mass="10358">MLEYFDSVSTFPESRDCLVCEVLIETELFALVPVELAAETLVFEFCTEEGYRGLDGGRSQRFVPNFLLISSHGYKYFLKAACKFRGPALKF</sequence>
<gene>
    <name evidence="1" type="ORF">SCUD_LOCUS557</name>
</gene>
<proteinExistence type="predicted"/>
<keyword evidence="2" id="KW-1185">Reference proteome</keyword>
<dbReference type="WBParaSite" id="SCUD_0000055601-mRNA-1">
    <property type="protein sequence ID" value="SCUD_0000055601-mRNA-1"/>
    <property type="gene ID" value="SCUD_0000055601"/>
</dbReference>
<dbReference type="EMBL" id="UZAK01000383">
    <property type="protein sequence ID" value="VDO62284.1"/>
    <property type="molecule type" value="Genomic_DNA"/>
</dbReference>
<evidence type="ECO:0000313" key="3">
    <source>
        <dbReference type="WBParaSite" id="SCUD_0000055601-mRNA-1"/>
    </source>
</evidence>
<reference evidence="3" key="1">
    <citation type="submission" date="2016-06" db="UniProtKB">
        <authorList>
            <consortium name="WormBaseParasite"/>
        </authorList>
    </citation>
    <scope>IDENTIFICATION</scope>
</reference>
<dbReference type="Proteomes" id="UP000279833">
    <property type="component" value="Unassembled WGS sequence"/>
</dbReference>
<name>A0A183JCZ8_9TREM</name>
<evidence type="ECO:0000313" key="1">
    <source>
        <dbReference type="EMBL" id="VDO62284.1"/>
    </source>
</evidence>
<accession>A0A183JCZ8</accession>